<dbReference type="InParanoid" id="B9S193"/>
<dbReference type="Proteomes" id="UP000008311">
    <property type="component" value="Unassembled WGS sequence"/>
</dbReference>
<reference evidence="6" key="1">
    <citation type="journal article" date="2010" name="Nat. Biotechnol.">
        <title>Draft genome sequence of the oilseed species Ricinus communis.</title>
        <authorList>
            <person name="Chan A.P."/>
            <person name="Crabtree J."/>
            <person name="Zhao Q."/>
            <person name="Lorenzi H."/>
            <person name="Orvis J."/>
            <person name="Puiu D."/>
            <person name="Melake-Berhan A."/>
            <person name="Jones K.M."/>
            <person name="Redman J."/>
            <person name="Chen G."/>
            <person name="Cahoon E.B."/>
            <person name="Gedil M."/>
            <person name="Stanke M."/>
            <person name="Haas B.J."/>
            <person name="Wortman J.R."/>
            <person name="Fraser-Liggett C.M."/>
            <person name="Ravel J."/>
            <person name="Rabinowicz P.D."/>
        </authorList>
    </citation>
    <scope>NUCLEOTIDE SEQUENCE [LARGE SCALE GENOMIC DNA]</scope>
    <source>
        <strain evidence="6">cv. Hale</strain>
    </source>
</reference>
<organism evidence="5 6">
    <name type="scientific">Ricinus communis</name>
    <name type="common">Castor bean</name>
    <dbReference type="NCBI Taxonomy" id="3988"/>
    <lineage>
        <taxon>Eukaryota</taxon>
        <taxon>Viridiplantae</taxon>
        <taxon>Streptophyta</taxon>
        <taxon>Embryophyta</taxon>
        <taxon>Tracheophyta</taxon>
        <taxon>Spermatophyta</taxon>
        <taxon>Magnoliopsida</taxon>
        <taxon>eudicotyledons</taxon>
        <taxon>Gunneridae</taxon>
        <taxon>Pentapetalae</taxon>
        <taxon>rosids</taxon>
        <taxon>fabids</taxon>
        <taxon>Malpighiales</taxon>
        <taxon>Euphorbiaceae</taxon>
        <taxon>Acalyphoideae</taxon>
        <taxon>Acalypheae</taxon>
        <taxon>Ricinus</taxon>
    </lineage>
</organism>
<dbReference type="GO" id="GO:0031418">
    <property type="term" value="F:L-ascorbic acid binding"/>
    <property type="evidence" value="ECO:0007669"/>
    <property type="project" value="UniProtKB-KW"/>
</dbReference>
<dbReference type="PANTHER" id="PTHR47991">
    <property type="entry name" value="OXOGLUTARATE/IRON-DEPENDENT DIOXYGENASE"/>
    <property type="match status" value="1"/>
</dbReference>
<keyword evidence="3" id="KW-0408">Iron</keyword>
<evidence type="ECO:0000259" key="4">
    <source>
        <dbReference type="Pfam" id="PF14226"/>
    </source>
</evidence>
<evidence type="ECO:0000313" key="5">
    <source>
        <dbReference type="EMBL" id="EEF42735.1"/>
    </source>
</evidence>
<dbReference type="GO" id="GO:0046872">
    <property type="term" value="F:metal ion binding"/>
    <property type="evidence" value="ECO:0007669"/>
    <property type="project" value="UniProtKB-KW"/>
</dbReference>
<evidence type="ECO:0000256" key="1">
    <source>
        <dbReference type="ARBA" id="ARBA00022723"/>
    </source>
</evidence>
<dbReference type="EMBL" id="EQ973842">
    <property type="protein sequence ID" value="EEF42735.1"/>
    <property type="molecule type" value="Genomic_DNA"/>
</dbReference>
<dbReference type="Gene3D" id="2.60.120.330">
    <property type="entry name" value="B-lactam Antibiotic, Isopenicillin N Synthase, Chain"/>
    <property type="match status" value="1"/>
</dbReference>
<protein>
    <submittedName>
        <fullName evidence="5">Leucoanthocyanidin dioxygenase, putative</fullName>
    </submittedName>
</protein>
<evidence type="ECO:0000313" key="6">
    <source>
        <dbReference type="Proteomes" id="UP000008311"/>
    </source>
</evidence>
<gene>
    <name evidence="5" type="ORF">RCOM_0635180</name>
</gene>
<keyword evidence="1" id="KW-0479">Metal-binding</keyword>
<evidence type="ECO:0000256" key="3">
    <source>
        <dbReference type="ARBA" id="ARBA00023004"/>
    </source>
</evidence>
<keyword evidence="5" id="KW-0223">Dioxygenase</keyword>
<evidence type="ECO:0000256" key="2">
    <source>
        <dbReference type="ARBA" id="ARBA00022896"/>
    </source>
</evidence>
<sequence length="188" mass="21298">MELKPTALTLGSSLRVPELAKKSLASVPTRYVRSDQDPPFIPTSSSSSPQVPVIDMEKLLSEQFMDTELEKFHNACKDWGFFRCFKLSCVYGVQLINHGVCLSLVEKLKLEVQNFFDLPADEKKKCCQKEGDIEGFGQLFVVSEEQKLDWSDMVYITTLPTHLRKPNLLPNFLLPLTYAYPSSLSLTD</sequence>
<proteinExistence type="predicted"/>
<feature type="domain" description="Non-haem dioxygenase N-terminal" evidence="4">
    <location>
        <begin position="51"/>
        <end position="170"/>
    </location>
</feature>
<dbReference type="InterPro" id="IPR027443">
    <property type="entry name" value="IPNS-like_sf"/>
</dbReference>
<keyword evidence="6" id="KW-1185">Reference proteome</keyword>
<dbReference type="Pfam" id="PF14226">
    <property type="entry name" value="DIOX_N"/>
    <property type="match status" value="1"/>
</dbReference>
<keyword evidence="5" id="KW-0560">Oxidoreductase</keyword>
<dbReference type="STRING" id="3988.B9S193"/>
<dbReference type="InterPro" id="IPR026992">
    <property type="entry name" value="DIOX_N"/>
</dbReference>
<keyword evidence="2" id="KW-0847">Vitamin C</keyword>
<dbReference type="InterPro" id="IPR050295">
    <property type="entry name" value="Plant_2OG-oxidoreductases"/>
</dbReference>
<name>B9S193_RICCO</name>
<dbReference type="eggNOG" id="KOG0143">
    <property type="taxonomic scope" value="Eukaryota"/>
</dbReference>
<dbReference type="SUPFAM" id="SSF51197">
    <property type="entry name" value="Clavaminate synthase-like"/>
    <property type="match status" value="1"/>
</dbReference>
<dbReference type="GO" id="GO:0051213">
    <property type="term" value="F:dioxygenase activity"/>
    <property type="evidence" value="ECO:0007669"/>
    <property type="project" value="UniProtKB-KW"/>
</dbReference>
<accession>B9S193</accession>
<dbReference type="AlphaFoldDB" id="B9S193"/>